<reference evidence="2" key="1">
    <citation type="submission" date="2021-11" db="EMBL/GenBank/DDBJ databases">
        <authorList>
            <consortium name="Genoscope - CEA"/>
            <person name="William W."/>
        </authorList>
    </citation>
    <scope>NUCLEOTIDE SEQUENCE</scope>
</reference>
<evidence type="ECO:0000256" key="1">
    <source>
        <dbReference type="SAM" id="MobiDB-lite"/>
    </source>
</evidence>
<sequence>MAAVVESAMRELHVYGSTAADVAEGSPKAETVKAVAAEPGTPVAAGKAAAESTAEKAKKQRRRRGNKKPTGKENVPPAGPVDVAAVLKARAAAKKGGRKQSDAQKAALANAKARPAQKKKVTKGRQVADPGCNGY</sequence>
<feature type="compositionally biased region" description="Basic residues" evidence="1">
    <location>
        <begin position="58"/>
        <end position="69"/>
    </location>
</feature>
<feature type="compositionally biased region" description="Low complexity" evidence="1">
    <location>
        <begin position="80"/>
        <end position="90"/>
    </location>
</feature>
<organism evidence="2 3">
    <name type="scientific">Pelagomonas calceolata</name>
    <dbReference type="NCBI Taxonomy" id="35677"/>
    <lineage>
        <taxon>Eukaryota</taxon>
        <taxon>Sar</taxon>
        <taxon>Stramenopiles</taxon>
        <taxon>Ochrophyta</taxon>
        <taxon>Pelagophyceae</taxon>
        <taxon>Pelagomonadales</taxon>
        <taxon>Pelagomonadaceae</taxon>
        <taxon>Pelagomonas</taxon>
    </lineage>
</organism>
<name>A0A8J2SZH4_9STRA</name>
<comment type="caution">
    <text evidence="2">The sequence shown here is derived from an EMBL/GenBank/DDBJ whole genome shotgun (WGS) entry which is preliminary data.</text>
</comment>
<keyword evidence="3" id="KW-1185">Reference proteome</keyword>
<protein>
    <submittedName>
        <fullName evidence="2">Uncharacterized protein</fullName>
    </submittedName>
</protein>
<dbReference type="Proteomes" id="UP000789595">
    <property type="component" value="Unassembled WGS sequence"/>
</dbReference>
<dbReference type="AlphaFoldDB" id="A0A8J2SZH4"/>
<dbReference type="EMBL" id="CAKKNE010000006">
    <property type="protein sequence ID" value="CAH0378895.1"/>
    <property type="molecule type" value="Genomic_DNA"/>
</dbReference>
<accession>A0A8J2SZH4</accession>
<evidence type="ECO:0000313" key="3">
    <source>
        <dbReference type="Proteomes" id="UP000789595"/>
    </source>
</evidence>
<feature type="region of interest" description="Disordered" evidence="1">
    <location>
        <begin position="35"/>
        <end position="135"/>
    </location>
</feature>
<feature type="compositionally biased region" description="Low complexity" evidence="1">
    <location>
        <begin position="103"/>
        <end position="114"/>
    </location>
</feature>
<gene>
    <name evidence="2" type="ORF">PECAL_6P04930</name>
</gene>
<proteinExistence type="predicted"/>
<evidence type="ECO:0000313" key="2">
    <source>
        <dbReference type="EMBL" id="CAH0378895.1"/>
    </source>
</evidence>